<accession>A0A6U2DVJ5</accession>
<dbReference type="PANTHER" id="PTHR13847">
    <property type="entry name" value="SARCOSINE DEHYDROGENASE-RELATED"/>
    <property type="match status" value="1"/>
</dbReference>
<dbReference type="Pfam" id="PF01266">
    <property type="entry name" value="DAO"/>
    <property type="match status" value="1"/>
</dbReference>
<dbReference type="Gene3D" id="3.50.50.60">
    <property type="entry name" value="FAD/NAD(P)-binding domain"/>
    <property type="match status" value="1"/>
</dbReference>
<proteinExistence type="predicted"/>
<feature type="domain" description="FAD dependent oxidoreductase" evidence="1">
    <location>
        <begin position="58"/>
        <end position="469"/>
    </location>
</feature>
<protein>
    <recommendedName>
        <fullName evidence="1">FAD dependent oxidoreductase domain-containing protein</fullName>
    </recommendedName>
</protein>
<dbReference type="AlphaFoldDB" id="A0A6U2DVJ5"/>
<name>A0A6U2DVJ5_9CHLO</name>
<evidence type="ECO:0000313" key="2">
    <source>
        <dbReference type="EMBL" id="CAD8285802.1"/>
    </source>
</evidence>
<dbReference type="SUPFAM" id="SSF51905">
    <property type="entry name" value="FAD/NAD(P)-binding domain"/>
    <property type="match status" value="1"/>
</dbReference>
<dbReference type="InterPro" id="IPR006076">
    <property type="entry name" value="FAD-dep_OxRdtase"/>
</dbReference>
<organism evidence="2">
    <name type="scientific">Chlamydomonas euryale</name>
    <dbReference type="NCBI Taxonomy" id="1486919"/>
    <lineage>
        <taxon>Eukaryota</taxon>
        <taxon>Viridiplantae</taxon>
        <taxon>Chlorophyta</taxon>
        <taxon>core chlorophytes</taxon>
        <taxon>Chlorophyceae</taxon>
        <taxon>CS clade</taxon>
        <taxon>Chlamydomonadales</taxon>
        <taxon>Chlamydomonadaceae</taxon>
        <taxon>Chlamydomonas</taxon>
    </lineage>
</organism>
<dbReference type="InterPro" id="IPR036188">
    <property type="entry name" value="FAD/NAD-bd_sf"/>
</dbReference>
<reference evidence="2" key="1">
    <citation type="submission" date="2021-01" db="EMBL/GenBank/DDBJ databases">
        <authorList>
            <person name="Corre E."/>
            <person name="Pelletier E."/>
            <person name="Niang G."/>
            <person name="Scheremetjew M."/>
            <person name="Finn R."/>
            <person name="Kale V."/>
            <person name="Holt S."/>
            <person name="Cochrane G."/>
            <person name="Meng A."/>
            <person name="Brown T."/>
            <person name="Cohen L."/>
        </authorList>
    </citation>
    <scope>NUCLEOTIDE SEQUENCE</scope>
    <source>
        <strain evidence="2">CCMP219</strain>
    </source>
</reference>
<dbReference type="EMBL" id="HBEC01012680">
    <property type="protein sequence ID" value="CAD8285804.1"/>
    <property type="molecule type" value="Transcribed_RNA"/>
</dbReference>
<gene>
    <name evidence="2" type="ORF">CEUR00632_LOCUS5840</name>
    <name evidence="3" type="ORF">CEUR00632_LOCUS5842</name>
</gene>
<dbReference type="Gene3D" id="3.30.9.10">
    <property type="entry name" value="D-Amino Acid Oxidase, subunit A, domain 2"/>
    <property type="match status" value="1"/>
</dbReference>
<dbReference type="PANTHER" id="PTHR13847:SF260">
    <property type="entry name" value="FAD DEPENDENT OXIDOREDUCTASE DOMAIN-CONTAINING PROTEIN"/>
    <property type="match status" value="1"/>
</dbReference>
<evidence type="ECO:0000313" key="3">
    <source>
        <dbReference type="EMBL" id="CAD8285804.1"/>
    </source>
</evidence>
<dbReference type="EMBL" id="HBEC01012678">
    <property type="protein sequence ID" value="CAD8285802.1"/>
    <property type="molecule type" value="Transcribed_RNA"/>
</dbReference>
<dbReference type="GO" id="GO:0005737">
    <property type="term" value="C:cytoplasm"/>
    <property type="evidence" value="ECO:0007669"/>
    <property type="project" value="TreeGrafter"/>
</dbReference>
<sequence>MVAAPLRPPGGATRLAQTRAPRLAPAPTPSFWHTRGLLQHGQPVVLPRVEAPKQHTADVAIIGSGIAGTSLAYHLSRLDPDVTVALVDGRHIAGGATGRNGGLLWPCLNASFKKMLATKGVASSSEIMRFEEQASTAAADFIEQTPGMRELVEFAWLKEGGLYLFESEEEAYDELQELKAMTDRGWSTDLEVWGAAETNKRLGSVGYHGAIRYPKVGKVWAARWALGVALQAAKAAANGACGGVGLCGSRLAIFEGAKATAVDDVRPSAADYTAAGLNRPHGLKVHTSRGDVISARAVVHCTNAYSSALLPELRGLLIPVRNHVAATAPLHASQAMLDIAVYARRGYVYWSPRPDGRLVFGGFRDEVPGMEEGNDDDANLDQHIRSRLHEYLPAHFPSRFDGAACGPHFEMEWAGILGFTADRFPLVGALPAAPPSAGPSCSRAGQFICAGFSGHGMTRAFSSAEGLARQLLQLPGGRAPLPLAFQPHGRM</sequence>
<evidence type="ECO:0000259" key="1">
    <source>
        <dbReference type="Pfam" id="PF01266"/>
    </source>
</evidence>